<proteinExistence type="predicted"/>
<feature type="transmembrane region" description="Helical" evidence="1">
    <location>
        <begin position="584"/>
        <end position="607"/>
    </location>
</feature>
<feature type="transmembrane region" description="Helical" evidence="1">
    <location>
        <begin position="127"/>
        <end position="144"/>
    </location>
</feature>
<dbReference type="PANTHER" id="PTHR35395:SF1">
    <property type="entry name" value="DUF6536 DOMAIN-CONTAINING PROTEIN"/>
    <property type="match status" value="1"/>
</dbReference>
<keyword evidence="1" id="KW-1133">Transmembrane helix</keyword>
<feature type="transmembrane region" description="Helical" evidence="1">
    <location>
        <begin position="354"/>
        <end position="377"/>
    </location>
</feature>
<feature type="transmembrane region" description="Helical" evidence="1">
    <location>
        <begin position="627"/>
        <end position="651"/>
    </location>
</feature>
<keyword evidence="1" id="KW-0812">Transmembrane</keyword>
<dbReference type="RefSeq" id="XP_013312160.1">
    <property type="nucleotide sequence ID" value="XM_013456706.1"/>
</dbReference>
<gene>
    <name evidence="3" type="ORF">PV05_10284</name>
</gene>
<evidence type="ECO:0000313" key="3">
    <source>
        <dbReference type="EMBL" id="KIW51576.1"/>
    </source>
</evidence>
<dbReference type="InterPro" id="IPR046623">
    <property type="entry name" value="DUF6536"/>
</dbReference>
<organism evidence="3 4">
    <name type="scientific">Exophiala xenobiotica</name>
    <dbReference type="NCBI Taxonomy" id="348802"/>
    <lineage>
        <taxon>Eukaryota</taxon>
        <taxon>Fungi</taxon>
        <taxon>Dikarya</taxon>
        <taxon>Ascomycota</taxon>
        <taxon>Pezizomycotina</taxon>
        <taxon>Eurotiomycetes</taxon>
        <taxon>Chaetothyriomycetidae</taxon>
        <taxon>Chaetothyriales</taxon>
        <taxon>Herpotrichiellaceae</taxon>
        <taxon>Exophiala</taxon>
    </lineage>
</organism>
<evidence type="ECO:0000256" key="1">
    <source>
        <dbReference type="SAM" id="Phobius"/>
    </source>
</evidence>
<accession>A0A0D2BH86</accession>
<evidence type="ECO:0000259" key="2">
    <source>
        <dbReference type="Pfam" id="PF20163"/>
    </source>
</evidence>
<dbReference type="EMBL" id="KN847322">
    <property type="protein sequence ID" value="KIW51576.1"/>
    <property type="molecule type" value="Genomic_DNA"/>
</dbReference>
<dbReference type="PANTHER" id="PTHR35395">
    <property type="entry name" value="DUF6536 DOMAIN-CONTAINING PROTEIN"/>
    <property type="match status" value="1"/>
</dbReference>
<feature type="transmembrane region" description="Helical" evidence="1">
    <location>
        <begin position="6"/>
        <end position="32"/>
    </location>
</feature>
<name>A0A0D2BH86_9EURO</name>
<feature type="transmembrane region" description="Helical" evidence="1">
    <location>
        <begin position="522"/>
        <end position="544"/>
    </location>
</feature>
<keyword evidence="1" id="KW-0472">Membrane</keyword>
<feature type="transmembrane region" description="Helical" evidence="1">
    <location>
        <begin position="446"/>
        <end position="466"/>
    </location>
</feature>
<dbReference type="STRING" id="348802.A0A0D2BH86"/>
<feature type="domain" description="DUF6536" evidence="2">
    <location>
        <begin position="6"/>
        <end position="166"/>
    </location>
</feature>
<keyword evidence="4" id="KW-1185">Reference proteome</keyword>
<dbReference type="AlphaFoldDB" id="A0A0D2BH86"/>
<evidence type="ECO:0000313" key="4">
    <source>
        <dbReference type="Proteomes" id="UP000054342"/>
    </source>
</evidence>
<dbReference type="GeneID" id="25332192"/>
<dbReference type="OrthoDB" id="5429634at2759"/>
<dbReference type="HOGENOM" id="CLU_010112_0_1_1"/>
<protein>
    <recommendedName>
        <fullName evidence="2">DUF6536 domain-containing protein</fullName>
    </recommendedName>
</protein>
<sequence>MLPKGWQGSASLFCIFCTLVFAVNLGVLIWAVQHSRQNGNADDDDGAIILREGSDDSACTEIQTLNRWAHLVINLLSTVLLSGSNYCMQCLSAPTRSDIDRSHARARWLDIGVPSIHNLQHIPRKRLILWLILGISSLPLHLLYNSALFTSTSSNNYVAFGVDSEFPTIQNTSSSNYADISYLLRSGIVTSRLDVPINDMAKLADRLRQDANEGRLVNLTKDECIRAYTRTFQSTYRNVLLVSDPDVNRNITDPYLYYSGLTIDNNATDLVTYVLARFYSDYTCGQSQAFSWTCGMNGTVQTGYLDQCDRSCDEPQILRQTEANSTWAPLGPKVHYCLAEATQEKCKLQFSADIAIAVVVLNFVKLTMMLLTVFVAFDTRNDPPLLTAGDAVASFLEKPDHSAKAVGLVSGSEIRSTHSDSSEYTKIRQPTRYDARRRRWAKAVSTRRWLVCLLLYIAGLATAAGYPGTGLNSMLGSKSLSSLWAVGFGTVSGRTLVQNSAVASGKAGGATALIRNALTANIAQLILSLLYFTYNGLFTCMLLASEWDSYAVERKGLRISSSQPRGAQRSGYFLQLPYRFSLPLVIFSLLFHWLVSQSIFVVNITMIDYTGQSFPGGSNNIGHLLTLGYSPIAIIFSIALGGCLILGLISFGLMPFETGMPIAGSCSISISAACHADSSCVKGDSESIAQKKLKWGEIPGYWTSPGAAETRAILTEVLTSTANKEQATSLVLGELGDLSDMPLAARLLAERGGRQISRDLAASEVASLLSSTNAQTRTSLDGNEHTARDTSTLQEESLLVGHCAFSAGPVSMPTEGRFYA</sequence>
<dbReference type="Pfam" id="PF20163">
    <property type="entry name" value="DUF6536"/>
    <property type="match status" value="1"/>
</dbReference>
<reference evidence="3 4" key="1">
    <citation type="submission" date="2015-01" db="EMBL/GenBank/DDBJ databases">
        <title>The Genome Sequence of Exophiala xenobiotica CBS118157.</title>
        <authorList>
            <consortium name="The Broad Institute Genomics Platform"/>
            <person name="Cuomo C."/>
            <person name="de Hoog S."/>
            <person name="Gorbushina A."/>
            <person name="Stielow B."/>
            <person name="Teixiera M."/>
            <person name="Abouelleil A."/>
            <person name="Chapman S.B."/>
            <person name="Priest M."/>
            <person name="Young S.K."/>
            <person name="Wortman J."/>
            <person name="Nusbaum C."/>
            <person name="Birren B."/>
        </authorList>
    </citation>
    <scope>NUCLEOTIDE SEQUENCE [LARGE SCALE GENOMIC DNA]</scope>
    <source>
        <strain evidence="3 4">CBS 118157</strain>
    </source>
</reference>
<dbReference type="Proteomes" id="UP000054342">
    <property type="component" value="Unassembled WGS sequence"/>
</dbReference>